<evidence type="ECO:0000256" key="3">
    <source>
        <dbReference type="ARBA" id="ARBA00022448"/>
    </source>
</evidence>
<evidence type="ECO:0000256" key="6">
    <source>
        <dbReference type="ARBA" id="ARBA00023136"/>
    </source>
</evidence>
<reference evidence="10" key="1">
    <citation type="submission" date="2017-02" db="UniProtKB">
        <authorList>
            <consortium name="WormBaseParasite"/>
        </authorList>
    </citation>
    <scope>IDENTIFICATION</scope>
</reference>
<dbReference type="Proteomes" id="UP000050640">
    <property type="component" value="Unplaced"/>
</dbReference>
<evidence type="ECO:0000259" key="8">
    <source>
        <dbReference type="Pfam" id="PF01545"/>
    </source>
</evidence>
<dbReference type="Gene3D" id="1.20.1510.10">
    <property type="entry name" value="Cation efflux protein transmembrane domain"/>
    <property type="match status" value="1"/>
</dbReference>
<dbReference type="AlphaFoldDB" id="A0A0R3RJT4"/>
<evidence type="ECO:0000256" key="1">
    <source>
        <dbReference type="ARBA" id="ARBA00004141"/>
    </source>
</evidence>
<feature type="domain" description="Cation efflux protein transmembrane" evidence="8">
    <location>
        <begin position="138"/>
        <end position="361"/>
    </location>
</feature>
<dbReference type="InterPro" id="IPR027469">
    <property type="entry name" value="Cation_efflux_TMD_sf"/>
</dbReference>
<dbReference type="STRING" id="1147741.A0A0R3RJT4"/>
<dbReference type="InterPro" id="IPR002524">
    <property type="entry name" value="Cation_efflux"/>
</dbReference>
<evidence type="ECO:0000313" key="10">
    <source>
        <dbReference type="WBParaSite" id="EEL_0000174301-mRNA-1"/>
    </source>
</evidence>
<evidence type="ECO:0000256" key="7">
    <source>
        <dbReference type="SAM" id="Phobius"/>
    </source>
</evidence>
<feature type="transmembrane region" description="Helical" evidence="7">
    <location>
        <begin position="313"/>
        <end position="333"/>
    </location>
</feature>
<feature type="transmembrane region" description="Helical" evidence="7">
    <location>
        <begin position="339"/>
        <end position="356"/>
    </location>
</feature>
<dbReference type="SUPFAM" id="SSF161111">
    <property type="entry name" value="Cation efflux protein transmembrane domain-like"/>
    <property type="match status" value="1"/>
</dbReference>
<proteinExistence type="inferred from homology"/>
<evidence type="ECO:0000256" key="5">
    <source>
        <dbReference type="ARBA" id="ARBA00022989"/>
    </source>
</evidence>
<dbReference type="GO" id="GO:0005783">
    <property type="term" value="C:endoplasmic reticulum"/>
    <property type="evidence" value="ECO:0007669"/>
    <property type="project" value="TreeGrafter"/>
</dbReference>
<evidence type="ECO:0000256" key="2">
    <source>
        <dbReference type="ARBA" id="ARBA00008873"/>
    </source>
</evidence>
<dbReference type="GO" id="GO:0008324">
    <property type="term" value="F:monoatomic cation transmembrane transporter activity"/>
    <property type="evidence" value="ECO:0007669"/>
    <property type="project" value="InterPro"/>
</dbReference>
<organism evidence="9 10">
    <name type="scientific">Elaeophora elaphi</name>
    <dbReference type="NCBI Taxonomy" id="1147741"/>
    <lineage>
        <taxon>Eukaryota</taxon>
        <taxon>Metazoa</taxon>
        <taxon>Ecdysozoa</taxon>
        <taxon>Nematoda</taxon>
        <taxon>Chromadorea</taxon>
        <taxon>Rhabditida</taxon>
        <taxon>Spirurina</taxon>
        <taxon>Spiruromorpha</taxon>
        <taxon>Filarioidea</taxon>
        <taxon>Onchocercidae</taxon>
        <taxon>Elaeophora</taxon>
    </lineage>
</organism>
<dbReference type="Pfam" id="PF01545">
    <property type="entry name" value="Cation_efflux"/>
    <property type="match status" value="1"/>
</dbReference>
<name>A0A0R3RJT4_9BILA</name>
<evidence type="ECO:0000256" key="4">
    <source>
        <dbReference type="ARBA" id="ARBA00022692"/>
    </source>
</evidence>
<dbReference type="PANTHER" id="PTHR13414:SF9">
    <property type="entry name" value="PROTON-COUPLED ZINC ANTIPORTER SLC30A9, MITOCHONDRIAL"/>
    <property type="match status" value="1"/>
</dbReference>
<keyword evidence="3" id="KW-0813">Transport</keyword>
<sequence>MFISVPEKPSHAFFRTCAFNGKFNELKGKLFRAAQLSRKGKVATEDVIEETRAMLEFGLTREHLQNLPRKELFPKKAMYSVEDVYYKALQVHGSERGIQQRMQLYQKYLYQNPLFDEQKQKKNQCSSFAAEDATKAVKIALGTNFLDVCFKLYGAFITGSKSLAAEGLHSSLDLTNQIILMYGIRWSKLNPTPTYPYGYGNARYIASLISGCWLFGFGGGVSLYHGVTGLLHPHAIESPAWASLSRTRACGISLVLFQAFITLTMSFLLQGSSASYAWWKVRRKAKQCRMSFIEYVRTSADPSLSVVCLEDSASIFGAFISASSIALSCLLETSIPDSVGSVLIGILLGSIAAFIIRNNAMHLAGKSVPQVVINDIVAQLRHDNIIKSVHDVKAIGHGVGQVRFKAEVEYDGRAITNLYLSESCHIPSVIEEAKKIKDDEGLRRFMLHHGEHIVNRIADEVDRIEDVITKKHPDVKHVDLEPL</sequence>
<feature type="transmembrane region" description="Helical" evidence="7">
    <location>
        <begin position="255"/>
        <end position="279"/>
    </location>
</feature>
<keyword evidence="6 7" id="KW-0472">Membrane</keyword>
<dbReference type="GO" id="GO:0006829">
    <property type="term" value="P:zinc ion transport"/>
    <property type="evidence" value="ECO:0007669"/>
    <property type="project" value="InterPro"/>
</dbReference>
<evidence type="ECO:0000313" key="9">
    <source>
        <dbReference type="Proteomes" id="UP000050640"/>
    </source>
</evidence>
<dbReference type="GO" id="GO:0016020">
    <property type="term" value="C:membrane"/>
    <property type="evidence" value="ECO:0007669"/>
    <property type="project" value="UniProtKB-SubCell"/>
</dbReference>
<accession>A0A0R3RJT4</accession>
<keyword evidence="4 7" id="KW-0812">Transmembrane</keyword>
<dbReference type="InterPro" id="IPR040177">
    <property type="entry name" value="SLC30A9"/>
</dbReference>
<dbReference type="GO" id="GO:0006882">
    <property type="term" value="P:intracellular zinc ion homeostasis"/>
    <property type="evidence" value="ECO:0007669"/>
    <property type="project" value="TreeGrafter"/>
</dbReference>
<comment type="subcellular location">
    <subcellularLocation>
        <location evidence="1">Membrane</location>
        <topology evidence="1">Multi-pass membrane protein</topology>
    </subcellularLocation>
</comment>
<comment type="similarity">
    <text evidence="2">Belongs to the cation diffusion facilitator (CDF) transporter (TC 2.A.4) family. SLC30A subfamily.</text>
</comment>
<dbReference type="NCBIfam" id="TIGR01297">
    <property type="entry name" value="CDF"/>
    <property type="match status" value="1"/>
</dbReference>
<dbReference type="PANTHER" id="PTHR13414">
    <property type="entry name" value="HUEL-CATION TRANSPORTER"/>
    <property type="match status" value="1"/>
</dbReference>
<dbReference type="WBParaSite" id="EEL_0000174301-mRNA-1">
    <property type="protein sequence ID" value="EEL_0000174301-mRNA-1"/>
    <property type="gene ID" value="EEL_0000174301"/>
</dbReference>
<protein>
    <submittedName>
        <fullName evidence="10">Zinc transporter 9</fullName>
    </submittedName>
</protein>
<keyword evidence="9" id="KW-1185">Reference proteome</keyword>
<dbReference type="InterPro" id="IPR058533">
    <property type="entry name" value="Cation_efflux_TM"/>
</dbReference>
<keyword evidence="5 7" id="KW-1133">Transmembrane helix</keyword>